<evidence type="ECO:0000313" key="3">
    <source>
        <dbReference type="EMBL" id="VVM06826.1"/>
    </source>
</evidence>
<evidence type="ECO:0000256" key="1">
    <source>
        <dbReference type="SAM" id="MobiDB-lite"/>
    </source>
</evidence>
<dbReference type="InterPro" id="IPR051783">
    <property type="entry name" value="NAD(P)-dependent_oxidoreduct"/>
</dbReference>
<feature type="compositionally biased region" description="Polar residues" evidence="1">
    <location>
        <begin position="231"/>
        <end position="244"/>
    </location>
</feature>
<accession>A0A5E6MEN7</accession>
<dbReference type="RefSeq" id="WP_142660263.1">
    <property type="nucleotide sequence ID" value="NZ_CABFVA020000075.1"/>
</dbReference>
<dbReference type="Pfam" id="PF01370">
    <property type="entry name" value="Epimerase"/>
    <property type="match status" value="1"/>
</dbReference>
<name>A0A5E6MEN7_9BACT</name>
<dbReference type="Proteomes" id="UP000334923">
    <property type="component" value="Unassembled WGS sequence"/>
</dbReference>
<dbReference type="EMBL" id="CABFVA020000075">
    <property type="protein sequence ID" value="VVM06826.1"/>
    <property type="molecule type" value="Genomic_DNA"/>
</dbReference>
<dbReference type="InterPro" id="IPR001509">
    <property type="entry name" value="Epimerase_deHydtase"/>
</dbReference>
<dbReference type="OrthoDB" id="9808276at2"/>
<dbReference type="PANTHER" id="PTHR48079">
    <property type="entry name" value="PROTEIN YEEZ"/>
    <property type="match status" value="1"/>
</dbReference>
<keyword evidence="4" id="KW-1185">Reference proteome</keyword>
<dbReference type="PANTHER" id="PTHR48079:SF6">
    <property type="entry name" value="NAD(P)-BINDING DOMAIN-CONTAINING PROTEIN-RELATED"/>
    <property type="match status" value="1"/>
</dbReference>
<dbReference type="GO" id="GO:0004029">
    <property type="term" value="F:aldehyde dehydrogenase (NAD+) activity"/>
    <property type="evidence" value="ECO:0007669"/>
    <property type="project" value="TreeGrafter"/>
</dbReference>
<proteinExistence type="predicted"/>
<feature type="region of interest" description="Disordered" evidence="1">
    <location>
        <begin position="231"/>
        <end position="256"/>
    </location>
</feature>
<reference evidence="3 4" key="1">
    <citation type="submission" date="2019-09" db="EMBL/GenBank/DDBJ databases">
        <authorList>
            <person name="Cremers G."/>
        </authorList>
    </citation>
    <scope>NUCLEOTIDE SEQUENCE [LARGE SCALE GENOMIC DNA]</scope>
    <source>
        <strain evidence="3">4A</strain>
    </source>
</reference>
<feature type="compositionally biased region" description="Basic residues" evidence="1">
    <location>
        <begin position="245"/>
        <end position="256"/>
    </location>
</feature>
<dbReference type="InterPro" id="IPR036291">
    <property type="entry name" value="NAD(P)-bd_dom_sf"/>
</dbReference>
<organism evidence="3 4">
    <name type="scientific">Methylacidimicrobium tartarophylax</name>
    <dbReference type="NCBI Taxonomy" id="1041768"/>
    <lineage>
        <taxon>Bacteria</taxon>
        <taxon>Pseudomonadati</taxon>
        <taxon>Verrucomicrobiota</taxon>
        <taxon>Methylacidimicrobium</taxon>
    </lineage>
</organism>
<sequence length="300" mass="33309">MSFPAKILLVGCGYVGTRVAQLLRERRIGLQAWVRTEKSRARLSDLDIPALVGDIGSRKEWEKLTKTPDLLLYGPSSSRGGTAEYRNVFLTGLSHACQRFPGTPLLFLSSTSVYGQMTGEIVDEESRAEPDSETSRILREAEEAVLAADGVVLRIAGIYGPGRTRLLDRFLSGEATVSTIDRWINQIHRDDVAAAILHFLALHRRREIVNLVDDEPVRESRFYGWLASTLGKSQPPQSGESRAASSKRRRTHKRISNAKARALGWKPLYPSFREGLLPLLRDCVAPVVPGGGERCKAQNY</sequence>
<gene>
    <name evidence="3" type="ORF">MAMT_01418</name>
</gene>
<dbReference type="AlphaFoldDB" id="A0A5E6MEN7"/>
<dbReference type="Gene3D" id="3.40.50.720">
    <property type="entry name" value="NAD(P)-binding Rossmann-like Domain"/>
    <property type="match status" value="1"/>
</dbReference>
<feature type="domain" description="NAD-dependent epimerase/dehydratase" evidence="2">
    <location>
        <begin position="7"/>
        <end position="210"/>
    </location>
</feature>
<dbReference type="SUPFAM" id="SSF51735">
    <property type="entry name" value="NAD(P)-binding Rossmann-fold domains"/>
    <property type="match status" value="1"/>
</dbReference>
<evidence type="ECO:0000313" key="4">
    <source>
        <dbReference type="Proteomes" id="UP000334923"/>
    </source>
</evidence>
<dbReference type="GO" id="GO:0005737">
    <property type="term" value="C:cytoplasm"/>
    <property type="evidence" value="ECO:0007669"/>
    <property type="project" value="TreeGrafter"/>
</dbReference>
<evidence type="ECO:0000259" key="2">
    <source>
        <dbReference type="Pfam" id="PF01370"/>
    </source>
</evidence>
<protein>
    <recommendedName>
        <fullName evidence="2">NAD-dependent epimerase/dehydratase domain-containing protein</fullName>
    </recommendedName>
</protein>